<comment type="pathway">
    <text evidence="3 4">Cofactor biosynthesis; coenzyme A biosynthesis; CoA from (R)-pantothenate: step 2/5.</text>
</comment>
<evidence type="ECO:0000259" key="6">
    <source>
        <dbReference type="Pfam" id="PF04127"/>
    </source>
</evidence>
<comment type="catalytic activity">
    <reaction evidence="3 4">
        <text>N-[(R)-4-phosphopantothenoyl]-L-cysteine + H(+) = (R)-4'-phosphopantetheine + CO2</text>
        <dbReference type="Rhea" id="RHEA:16793"/>
        <dbReference type="ChEBI" id="CHEBI:15378"/>
        <dbReference type="ChEBI" id="CHEBI:16526"/>
        <dbReference type="ChEBI" id="CHEBI:59458"/>
        <dbReference type="ChEBI" id="CHEBI:61723"/>
        <dbReference type="EC" id="4.1.1.36"/>
    </reaction>
</comment>
<dbReference type="PANTHER" id="PTHR14359:SF6">
    <property type="entry name" value="PHOSPHOPANTOTHENOYLCYSTEINE DECARBOXYLASE"/>
    <property type="match status" value="1"/>
</dbReference>
<evidence type="ECO:0000256" key="4">
    <source>
        <dbReference type="RuleBase" id="RU364078"/>
    </source>
</evidence>
<dbReference type="Gene3D" id="3.40.50.1950">
    <property type="entry name" value="Flavin prenyltransferase-like"/>
    <property type="match status" value="1"/>
</dbReference>
<comment type="cofactor">
    <cofactor evidence="3">
        <name>Mg(2+)</name>
        <dbReference type="ChEBI" id="CHEBI:18420"/>
    </cofactor>
</comment>
<keyword evidence="3" id="KW-0511">Multifunctional enzyme</keyword>
<evidence type="ECO:0000313" key="7">
    <source>
        <dbReference type="EMBL" id="WWX26299.1"/>
    </source>
</evidence>
<comment type="pathway">
    <text evidence="3 4">Cofactor biosynthesis; coenzyme A biosynthesis; CoA from (R)-pantothenate: step 3/5.</text>
</comment>
<comment type="similarity">
    <text evidence="3 4">In the C-terminal section; belongs to the PPC synthetase family.</text>
</comment>
<dbReference type="Pfam" id="PF04127">
    <property type="entry name" value="DFP"/>
    <property type="match status" value="1"/>
</dbReference>
<dbReference type="InterPro" id="IPR036551">
    <property type="entry name" value="Flavin_trans-like"/>
</dbReference>
<keyword evidence="3" id="KW-0479">Metal-binding</keyword>
<keyword evidence="2 3" id="KW-0456">Lyase</keyword>
<keyword evidence="3 4" id="KW-0285">Flavoprotein</keyword>
<dbReference type="InterPro" id="IPR007085">
    <property type="entry name" value="DNA/pantothenate-metab_flavo_C"/>
</dbReference>
<feature type="active site" description="Proton donor" evidence="3">
    <location>
        <position position="157"/>
    </location>
</feature>
<proteinExistence type="inferred from homology"/>
<comment type="catalytic activity">
    <reaction evidence="3 4">
        <text>(R)-4'-phosphopantothenate + L-cysteine + CTP = N-[(R)-4-phosphopantothenoyl]-L-cysteine + CMP + diphosphate + H(+)</text>
        <dbReference type="Rhea" id="RHEA:19397"/>
        <dbReference type="ChEBI" id="CHEBI:10986"/>
        <dbReference type="ChEBI" id="CHEBI:15378"/>
        <dbReference type="ChEBI" id="CHEBI:33019"/>
        <dbReference type="ChEBI" id="CHEBI:35235"/>
        <dbReference type="ChEBI" id="CHEBI:37563"/>
        <dbReference type="ChEBI" id="CHEBI:59458"/>
        <dbReference type="ChEBI" id="CHEBI:60377"/>
        <dbReference type="EC" id="6.3.2.5"/>
    </reaction>
</comment>
<dbReference type="EMBL" id="CP146612">
    <property type="protein sequence ID" value="WWX26299.1"/>
    <property type="molecule type" value="Genomic_DNA"/>
</dbReference>
<dbReference type="SUPFAM" id="SSF52507">
    <property type="entry name" value="Homo-oligomeric flavin-containing Cys decarboxylases, HFCD"/>
    <property type="match status" value="1"/>
</dbReference>
<feature type="binding site" evidence="3">
    <location>
        <position position="332"/>
    </location>
    <ligand>
        <name>CTP</name>
        <dbReference type="ChEBI" id="CHEBI:37563"/>
    </ligand>
</feature>
<comment type="function">
    <text evidence="4">Catalyzes two steps in the biosynthesis of coenzyme A. In the first step cysteine is conjugated to 4'-phosphopantothenate to form 4-phosphopantothenoylcysteine, in the latter compound is decarboxylated to form 4'-phosphopantotheine.</text>
</comment>
<keyword evidence="3 4" id="KW-0436">Ligase</keyword>
<dbReference type="Proteomes" id="UP001375370">
    <property type="component" value="Chromosome"/>
</dbReference>
<feature type="domain" description="Flavoprotein" evidence="5">
    <location>
        <begin position="5"/>
        <end position="148"/>
    </location>
</feature>
<keyword evidence="8" id="KW-1185">Reference proteome</keyword>
<dbReference type="SUPFAM" id="SSF102645">
    <property type="entry name" value="CoaB-like"/>
    <property type="match status" value="1"/>
</dbReference>
<evidence type="ECO:0000259" key="5">
    <source>
        <dbReference type="Pfam" id="PF02441"/>
    </source>
</evidence>
<evidence type="ECO:0000256" key="3">
    <source>
        <dbReference type="HAMAP-Rule" id="MF_02225"/>
    </source>
</evidence>
<protein>
    <recommendedName>
        <fullName evidence="3">Coenzyme A biosynthesis bifunctional protein CoaBC</fullName>
    </recommendedName>
    <alternativeName>
        <fullName evidence="3">DNA/pantothenate metabolism flavoprotein</fullName>
    </alternativeName>
    <alternativeName>
        <fullName evidence="3">Phosphopantothenoylcysteine synthetase/decarboxylase</fullName>
        <shortName evidence="3">PPCS-PPCDC</shortName>
    </alternativeName>
    <domain>
        <recommendedName>
            <fullName evidence="3">Phosphopantothenoylcysteine decarboxylase</fullName>
            <shortName evidence="3">PPC decarboxylase</shortName>
            <shortName evidence="3">PPC-DC</shortName>
            <ecNumber evidence="3">4.1.1.36</ecNumber>
        </recommendedName>
        <alternativeName>
            <fullName evidence="3">CoaC</fullName>
        </alternativeName>
    </domain>
    <domain>
        <recommendedName>
            <fullName evidence="3">Phosphopantothenate--cysteine ligase</fullName>
            <ecNumber evidence="3">6.3.2.5</ecNumber>
        </recommendedName>
        <alternativeName>
            <fullName evidence="3">CoaB</fullName>
        </alternativeName>
        <alternativeName>
            <fullName evidence="3">Phosphopantothenoylcysteine synthetase</fullName>
            <shortName evidence="3">PPC synthetase</shortName>
            <shortName evidence="3">PPC-S</shortName>
        </alternativeName>
    </domain>
</protein>
<dbReference type="RefSeq" id="WP_338739334.1">
    <property type="nucleotide sequence ID" value="NZ_CP146612.1"/>
</dbReference>
<evidence type="ECO:0000256" key="1">
    <source>
        <dbReference type="ARBA" id="ARBA00022793"/>
    </source>
</evidence>
<comment type="function">
    <text evidence="3">Catalyzes two sequential steps in the biosynthesis of coenzyme A. In the first step cysteine is conjugated to 4'-phosphopantothenate to form 4-phosphopantothenoylcysteine. In the second step the latter compound is decarboxylated to form 4'-phosphopantotheine.</text>
</comment>
<comment type="similarity">
    <text evidence="3 4">In the N-terminal section; belongs to the HFCD (homo-oligomeric flavin containing Cys decarboxylase) superfamily.</text>
</comment>
<gene>
    <name evidence="3 7" type="primary">coaBC</name>
    <name evidence="7" type="ORF">V8247_05955</name>
</gene>
<name>A0ABZ2J9K8_9CHLR</name>
<dbReference type="Gene3D" id="3.40.50.10300">
    <property type="entry name" value="CoaB-like"/>
    <property type="match status" value="1"/>
</dbReference>
<dbReference type="PANTHER" id="PTHR14359">
    <property type="entry name" value="HOMO-OLIGOMERIC FLAVIN CONTAINING CYS DECARBOXYLASE FAMILY"/>
    <property type="match status" value="1"/>
</dbReference>
<dbReference type="InterPro" id="IPR005252">
    <property type="entry name" value="CoaBC"/>
</dbReference>
<dbReference type="InterPro" id="IPR035929">
    <property type="entry name" value="CoaB-like_sf"/>
</dbReference>
<evidence type="ECO:0000256" key="2">
    <source>
        <dbReference type="ARBA" id="ARBA00023239"/>
    </source>
</evidence>
<keyword evidence="3 4" id="KW-0288">FMN</keyword>
<sequence>MLEGKTVVLGVTGSVAAYKAADIASKLTQNGARVEVVMTDSAQRFVTPLTFRAITNRPPVTSMWDMAGEYSIEHVSLAEAADVILIAPATANTIARLAYGFADDMICSTVLATKVPVIIAPAMNCTMYENAATQENIRKLKDRGVIFVEPETGHLACGTEGKGRLAAADVILGVLRHTLAQGGTLAGKTVVVTAGGTREAVDPVRYLGNRSSGKMGYELALAARDQGAAVKLIATTDLPASAGIEVIRVETAAEMLSAVQSAVKGAYALVMAAAVADYRPVAAATDKIKKGSGEFDLKLESTEDILSAVKGDFIRIGFAAETGDLIANAKKKLAAKNLDLIVANNVTVPGAGFGADTNKVTLLFKDGRVEDLPLMSKREVAERVMGEMAPGE</sequence>
<feature type="binding site" evidence="3">
    <location>
        <position position="336"/>
    </location>
    <ligand>
        <name>CTP</name>
        <dbReference type="ChEBI" id="CHEBI:37563"/>
    </ligand>
</feature>
<evidence type="ECO:0000313" key="8">
    <source>
        <dbReference type="Proteomes" id="UP001375370"/>
    </source>
</evidence>
<feature type="region of interest" description="Phosphopantothenate--cysteine ligase" evidence="3">
    <location>
        <begin position="190"/>
        <end position="392"/>
    </location>
</feature>
<comment type="cofactor">
    <cofactor evidence="3">
        <name>FMN</name>
        <dbReference type="ChEBI" id="CHEBI:58210"/>
    </cofactor>
    <text evidence="3">Binds 1 FMN per subunit.</text>
</comment>
<dbReference type="HAMAP" id="MF_02225">
    <property type="entry name" value="CoaBC"/>
    <property type="match status" value="1"/>
</dbReference>
<dbReference type="NCBIfam" id="TIGR00521">
    <property type="entry name" value="coaBC_dfp"/>
    <property type="match status" value="1"/>
</dbReference>
<dbReference type="EC" id="4.1.1.36" evidence="3"/>
<feature type="binding site" evidence="3">
    <location>
        <position position="287"/>
    </location>
    <ligand>
        <name>CTP</name>
        <dbReference type="ChEBI" id="CHEBI:37563"/>
    </ligand>
</feature>
<accession>A0ABZ2J9K8</accession>
<reference evidence="7 8" key="1">
    <citation type="submission" date="2024-03" db="EMBL/GenBank/DDBJ databases">
        <title>A Dehalogenimonas Isolated from Estuarine Sediments Dihaloeliminates Chlorinated Alkanes.</title>
        <authorList>
            <person name="Yang Y."/>
            <person name="Wang H."/>
        </authorList>
    </citation>
    <scope>NUCLEOTIDE SEQUENCE [LARGE SCALE GENOMIC DNA]</scope>
    <source>
        <strain evidence="7 8">W</strain>
    </source>
</reference>
<dbReference type="GO" id="GO:0004632">
    <property type="term" value="F:phosphopantothenate--cysteine ligase activity"/>
    <property type="evidence" value="ECO:0007669"/>
    <property type="project" value="UniProtKB-EC"/>
</dbReference>
<feature type="binding site" evidence="3">
    <location>
        <position position="318"/>
    </location>
    <ligand>
        <name>CTP</name>
        <dbReference type="ChEBI" id="CHEBI:37563"/>
    </ligand>
</feature>
<organism evidence="7 8">
    <name type="scientific">Candidatus Dehalogenimonas loeffleri</name>
    <dbReference type="NCBI Taxonomy" id="3127115"/>
    <lineage>
        <taxon>Bacteria</taxon>
        <taxon>Bacillati</taxon>
        <taxon>Chloroflexota</taxon>
        <taxon>Dehalococcoidia</taxon>
        <taxon>Dehalococcoidales</taxon>
        <taxon>Dehalococcoidaceae</taxon>
        <taxon>Dehalogenimonas</taxon>
    </lineage>
</organism>
<feature type="binding site" evidence="3">
    <location>
        <position position="277"/>
    </location>
    <ligand>
        <name>CTP</name>
        <dbReference type="ChEBI" id="CHEBI:37563"/>
    </ligand>
</feature>
<comment type="caution">
    <text evidence="3">Lacks conserved residue(s) required for the propagation of feature annotation.</text>
</comment>
<keyword evidence="1 3" id="KW-0210">Decarboxylase</keyword>
<dbReference type="GO" id="GO:0004633">
    <property type="term" value="F:phosphopantothenoylcysteine decarboxylase activity"/>
    <property type="evidence" value="ECO:0007669"/>
    <property type="project" value="UniProtKB-EC"/>
</dbReference>
<feature type="region of interest" description="Phosphopantothenoylcysteine decarboxylase" evidence="3">
    <location>
        <begin position="1"/>
        <end position="189"/>
    </location>
</feature>
<dbReference type="Pfam" id="PF02441">
    <property type="entry name" value="Flavoprotein"/>
    <property type="match status" value="1"/>
</dbReference>
<feature type="domain" description="DNA/pantothenate metabolism flavoprotein C-terminal" evidence="6">
    <location>
        <begin position="185"/>
        <end position="388"/>
    </location>
</feature>
<dbReference type="EC" id="6.3.2.5" evidence="3"/>
<keyword evidence="3" id="KW-0460">Magnesium</keyword>
<dbReference type="InterPro" id="IPR003382">
    <property type="entry name" value="Flavoprotein"/>
</dbReference>